<accession>A0A6J6E4C2</accession>
<reference evidence="2" key="1">
    <citation type="submission" date="2020-05" db="EMBL/GenBank/DDBJ databases">
        <authorList>
            <person name="Chiriac C."/>
            <person name="Salcher M."/>
            <person name="Ghai R."/>
            <person name="Kavagutti S V."/>
        </authorList>
    </citation>
    <scope>NUCLEOTIDE SEQUENCE</scope>
</reference>
<evidence type="ECO:0000313" key="2">
    <source>
        <dbReference type="EMBL" id="CAB4571380.1"/>
    </source>
</evidence>
<protein>
    <submittedName>
        <fullName evidence="2">Unannotated protein</fullName>
    </submittedName>
</protein>
<keyword evidence="1" id="KW-0812">Transmembrane</keyword>
<dbReference type="AlphaFoldDB" id="A0A6J6E4C2"/>
<keyword evidence="1" id="KW-0472">Membrane</keyword>
<gene>
    <name evidence="2" type="ORF">UFOPK1572_01384</name>
</gene>
<feature type="transmembrane region" description="Helical" evidence="1">
    <location>
        <begin position="48"/>
        <end position="67"/>
    </location>
</feature>
<feature type="transmembrane region" description="Helical" evidence="1">
    <location>
        <begin position="7"/>
        <end position="28"/>
    </location>
</feature>
<dbReference type="EMBL" id="CAEZTC010000218">
    <property type="protein sequence ID" value="CAB4571380.1"/>
    <property type="molecule type" value="Genomic_DNA"/>
</dbReference>
<organism evidence="2">
    <name type="scientific">freshwater metagenome</name>
    <dbReference type="NCBI Taxonomy" id="449393"/>
    <lineage>
        <taxon>unclassified sequences</taxon>
        <taxon>metagenomes</taxon>
        <taxon>ecological metagenomes</taxon>
    </lineage>
</organism>
<sequence>MFLGENILIYLVLALGGALAFGNLFAIVRPPQRERTEGDLEKAPVARSLFMGIIGLVAAVWAIASLITQ</sequence>
<keyword evidence="1" id="KW-1133">Transmembrane helix</keyword>
<name>A0A6J6E4C2_9ZZZZ</name>
<proteinExistence type="predicted"/>
<evidence type="ECO:0000256" key="1">
    <source>
        <dbReference type="SAM" id="Phobius"/>
    </source>
</evidence>